<protein>
    <submittedName>
        <fullName evidence="2">Uncharacterized protein</fullName>
    </submittedName>
</protein>
<dbReference type="EMBL" id="CP003545">
    <property type="protein sequence ID" value="AFP84321.1"/>
    <property type="molecule type" value="Genomic_DNA"/>
</dbReference>
<accession>J3VQT9</accession>
<keyword evidence="1" id="KW-0812">Transmembrane</keyword>
<evidence type="ECO:0000313" key="3">
    <source>
        <dbReference type="Proteomes" id="UP000003935"/>
    </source>
</evidence>
<sequence>MKYKIYKTNLEIGNYLYNINLFYLIYKFYYFNKLNFYKNKKLFLFKFIKINKNYFFYFLTNMYVYFNNKFIYNYIINNYNKYIKIIFEINFKNELKKINLDKKVSIYLSEINNFKYNKTFILCCKFKKTYVKHFGLSFCRKKAENNSFQNLFKTILL</sequence>
<dbReference type="RefSeq" id="WP_014887620.1">
    <property type="nucleotide sequence ID" value="NC_018418.1"/>
</dbReference>
<dbReference type="STRING" id="1202540.A357_0112"/>
<dbReference type="Proteomes" id="UP000003935">
    <property type="component" value="Chromosome"/>
</dbReference>
<dbReference type="HOGENOM" id="CLU_1692263_0_0_6"/>
<proteinExistence type="predicted"/>
<name>J3VQT9_CARRU</name>
<dbReference type="AlphaFoldDB" id="J3VQT9"/>
<organism evidence="2 3">
    <name type="scientific">Candidatus Carsonella ruddii PC isolate NHV</name>
    <dbReference type="NCBI Taxonomy" id="1202540"/>
    <lineage>
        <taxon>Bacteria</taxon>
        <taxon>Pseudomonadati</taxon>
        <taxon>Pseudomonadota</taxon>
        <taxon>Gammaproteobacteria</taxon>
        <taxon>Oceanospirillales</taxon>
        <taxon>Halomonadaceae</taxon>
        <taxon>Zymobacter group</taxon>
        <taxon>Candidatus Carsonella</taxon>
    </lineage>
</organism>
<feature type="transmembrane region" description="Helical" evidence="1">
    <location>
        <begin position="12"/>
        <end position="31"/>
    </location>
</feature>
<evidence type="ECO:0000256" key="1">
    <source>
        <dbReference type="SAM" id="Phobius"/>
    </source>
</evidence>
<keyword evidence="1" id="KW-0472">Membrane</keyword>
<evidence type="ECO:0000313" key="2">
    <source>
        <dbReference type="EMBL" id="AFP84321.1"/>
    </source>
</evidence>
<feature type="transmembrane region" description="Helical" evidence="1">
    <location>
        <begin position="54"/>
        <end position="75"/>
    </location>
</feature>
<dbReference type="KEGG" id="crv:A357_0112"/>
<dbReference type="OrthoDB" id="6184274at2"/>
<keyword evidence="1" id="KW-1133">Transmembrane helix</keyword>
<reference evidence="2 3" key="1">
    <citation type="journal article" date="2012" name="Mol. Biol. Evol.">
        <title>Genome reduction and co-evolution between the primary and secondary bacterial symbionts of psyllids.</title>
        <authorList>
            <person name="Sloan D.B."/>
            <person name="Moran N.A."/>
        </authorList>
    </citation>
    <scope>NUCLEOTIDE SEQUENCE [LARGE SCALE GENOMIC DNA]</scope>
    <source>
        <strain evidence="2 3">PC</strain>
    </source>
</reference>
<gene>
    <name evidence="2" type="ORF">A357_0112</name>
</gene>
<dbReference type="PATRIC" id="fig|1202540.3.peg.95"/>